<gene>
    <name evidence="1" type="ORF">PACLA_8A071333</name>
</gene>
<organism evidence="1 2">
    <name type="scientific">Paramuricea clavata</name>
    <name type="common">Red gorgonian</name>
    <name type="synonym">Violescent sea-whip</name>
    <dbReference type="NCBI Taxonomy" id="317549"/>
    <lineage>
        <taxon>Eukaryota</taxon>
        <taxon>Metazoa</taxon>
        <taxon>Cnidaria</taxon>
        <taxon>Anthozoa</taxon>
        <taxon>Octocorallia</taxon>
        <taxon>Malacalcyonacea</taxon>
        <taxon>Plexauridae</taxon>
        <taxon>Paramuricea</taxon>
    </lineage>
</organism>
<name>A0A6S7JFY1_PARCT</name>
<dbReference type="AlphaFoldDB" id="A0A6S7JFY1"/>
<evidence type="ECO:0000313" key="2">
    <source>
        <dbReference type="Proteomes" id="UP001152795"/>
    </source>
</evidence>
<comment type="caution">
    <text evidence="1">The sequence shown here is derived from an EMBL/GenBank/DDBJ whole genome shotgun (WGS) entry which is preliminary data.</text>
</comment>
<protein>
    <submittedName>
        <fullName evidence="1">Uncharacterized protein</fullName>
    </submittedName>
</protein>
<sequence length="140" mass="15537">MTDGAQQSNGGKKSPQQLRDIGSEILLEMSNIVLELTIRLALCQSVTLWSKVSKMVNFRNVNTVTQTVVVVGCKVVAKLVAMLLQSCSVICETECPQSLRPAAFNVTVSMVTSTNKPENQNLQQEAWLFLEQNFENLDKF</sequence>
<dbReference type="Proteomes" id="UP001152795">
    <property type="component" value="Unassembled WGS sequence"/>
</dbReference>
<proteinExistence type="predicted"/>
<keyword evidence="2" id="KW-1185">Reference proteome</keyword>
<reference evidence="1" key="1">
    <citation type="submission" date="2020-04" db="EMBL/GenBank/DDBJ databases">
        <authorList>
            <person name="Alioto T."/>
            <person name="Alioto T."/>
            <person name="Gomez Garrido J."/>
        </authorList>
    </citation>
    <scope>NUCLEOTIDE SEQUENCE</scope>
    <source>
        <strain evidence="1">A484AB</strain>
    </source>
</reference>
<dbReference type="EMBL" id="CACRXK020017419">
    <property type="protein sequence ID" value="CAB4031186.1"/>
    <property type="molecule type" value="Genomic_DNA"/>
</dbReference>
<accession>A0A6S7JFY1</accession>
<evidence type="ECO:0000313" key="1">
    <source>
        <dbReference type="EMBL" id="CAB4031186.1"/>
    </source>
</evidence>